<proteinExistence type="predicted"/>
<dbReference type="EMBL" id="CP029185">
    <property type="protein sequence ID" value="AWH89496.1"/>
    <property type="molecule type" value="Genomic_DNA"/>
</dbReference>
<name>A0A2Y9U0C7_9GAMM</name>
<sequence>MVDLFQFGRNGIVCLIMRFKLSEPWIWAVEKRVNELFSLPWSVHGFFAQAKQQSLTVALILAKEF</sequence>
<keyword evidence="2" id="KW-1185">Reference proteome</keyword>
<dbReference type="Proteomes" id="UP000244908">
    <property type="component" value="Chromosome"/>
</dbReference>
<dbReference type="AlphaFoldDB" id="A0A2Y9U0C7"/>
<protein>
    <submittedName>
        <fullName evidence="1">Uncharacterized protein</fullName>
    </submittedName>
</protein>
<accession>A0A2Y9U0C7</accession>
<gene>
    <name evidence="1" type="ORF">HYN51_13605</name>
</gene>
<evidence type="ECO:0000313" key="1">
    <source>
        <dbReference type="EMBL" id="AWH89496.1"/>
    </source>
</evidence>
<reference evidence="1 2" key="1">
    <citation type="journal article" date="2019" name="Int. J. Syst. Evol. Microbiol.">
        <title>Limnobaculum parvum gen. nov., sp. nov., isolated from a freshwater lake.</title>
        <authorList>
            <person name="Baek C."/>
            <person name="Shin S.K."/>
            <person name="Yi H."/>
        </authorList>
    </citation>
    <scope>NUCLEOTIDE SEQUENCE [LARGE SCALE GENOMIC DNA]</scope>
    <source>
        <strain evidence="1 2">HYN0051</strain>
    </source>
</reference>
<dbReference type="KEGG" id="lpv:HYN51_13605"/>
<organism evidence="1 2">
    <name type="scientific">Limnobaculum parvum</name>
    <dbReference type="NCBI Taxonomy" id="2172103"/>
    <lineage>
        <taxon>Bacteria</taxon>
        <taxon>Pseudomonadati</taxon>
        <taxon>Pseudomonadota</taxon>
        <taxon>Gammaproteobacteria</taxon>
        <taxon>Enterobacterales</taxon>
        <taxon>Budviciaceae</taxon>
        <taxon>Limnobaculum</taxon>
    </lineage>
</organism>
<evidence type="ECO:0000313" key="2">
    <source>
        <dbReference type="Proteomes" id="UP000244908"/>
    </source>
</evidence>